<name>A0ABM0T5W0_CAMSA</name>
<feature type="repeat" description="PPR" evidence="3">
    <location>
        <begin position="252"/>
        <end position="286"/>
    </location>
</feature>
<feature type="repeat" description="PPR" evidence="3">
    <location>
        <begin position="441"/>
        <end position="475"/>
    </location>
</feature>
<dbReference type="PANTHER" id="PTHR47933:SF10">
    <property type="entry name" value="OS03G0162900 PROTEIN"/>
    <property type="match status" value="1"/>
</dbReference>
<feature type="compositionally biased region" description="Basic and acidic residues" evidence="4">
    <location>
        <begin position="110"/>
        <end position="124"/>
    </location>
</feature>
<dbReference type="NCBIfam" id="TIGR00756">
    <property type="entry name" value="PPR"/>
    <property type="match status" value="12"/>
</dbReference>
<proteinExistence type="inferred from homology"/>
<feature type="non-terminal residue" evidence="6">
    <location>
        <position position="890"/>
    </location>
</feature>
<reference evidence="5" key="1">
    <citation type="journal article" date="2014" name="Nat. Commun.">
        <title>The emerging biofuel crop Camelina sativa retains a highly undifferentiated hexaploid genome structure.</title>
        <authorList>
            <person name="Kagale S."/>
            <person name="Koh C."/>
            <person name="Nixon J."/>
            <person name="Bollina V."/>
            <person name="Clarke W.E."/>
            <person name="Tuteja R."/>
            <person name="Spillane C."/>
            <person name="Robinson S.J."/>
            <person name="Links M.G."/>
            <person name="Clarke C."/>
            <person name="Higgins E.E."/>
            <person name="Huebert T."/>
            <person name="Sharpe A.G."/>
            <person name="Parkin I.A."/>
        </authorList>
    </citation>
    <scope>NUCLEOTIDE SEQUENCE [LARGE SCALE GENOMIC DNA]</scope>
    <source>
        <strain evidence="5">cv. DH55</strain>
    </source>
</reference>
<dbReference type="InterPro" id="IPR051240">
    <property type="entry name" value="Mito_RNA-Proc/Resp"/>
</dbReference>
<feature type="repeat" description="PPR" evidence="3">
    <location>
        <begin position="579"/>
        <end position="613"/>
    </location>
</feature>
<dbReference type="PROSITE" id="PS51375">
    <property type="entry name" value="PPR"/>
    <property type="match status" value="12"/>
</dbReference>
<feature type="repeat" description="PPR" evidence="3">
    <location>
        <begin position="649"/>
        <end position="683"/>
    </location>
</feature>
<protein>
    <submittedName>
        <fullName evidence="6">Pentatricopeptide repeat-containing protein At3g23020-like</fullName>
    </submittedName>
</protein>
<accession>A0ABM0T5W0</accession>
<feature type="repeat" description="PPR" evidence="3">
    <location>
        <begin position="476"/>
        <end position="510"/>
    </location>
</feature>
<feature type="repeat" description="PPR" evidence="3">
    <location>
        <begin position="757"/>
        <end position="787"/>
    </location>
</feature>
<sequence>MFSLFNRTKNVSARNYIPKKELVGFYRESRSPERLIDTTVVSIGRSNHLPFLSGELKLINARCSSKMLLNLRLDGSSLHVLCSTKTLPISPLDKFPSAKKVKQNYVPGTHESDKGPQRTTRNGDRGGCGTVSHEVITGRNILFVNPGNRRVGKSGISDGFVEKRGKDGGFGGNRLVGKVHTKCSTKRLSYGGCIPAILEALDCIEDVEDALSPWAERLSNKERTIILKEQIRWERAVEIFEWFKSKGCYELNVIHYNIMLRILGKACKWRYVQSLWDEMIRKGIKPINSTYGTLIDVYSKGGLKVHALCWLGKMSKIGMQPDEVTTGIVLQMYKKAREFQKAEEFFKKWSCDRSFGMLSVKDNNVDSHVCLSSYTYNTMIDTYGKSGQIKEASETFKRMLEEGIVPTTVTFNTMIHIYGNNGQLGEVTSLMNTMKLHCAPDTRTYNILISLHTKNNDIERAGTYFKEMKDAGLKPDPVSYRTLLYAFSIRHMVEEAEGLIAEMDDNGVEIDEYTQSALTRMYIEAEMVEKSWSWFKRFHVAGKMSSEGYSANIDAYGERGYLSEAERVFICCQEVNKRTVLEYNVMIKAYGISKSCEKACELYESMMSYGVTPDKCTYNTLVQILASADMPHKARCYLEKMRETGYVSDCIPYCAVISSFVKLGQLNMAEEVYKEMVEYNIEPDVVLYGVLINAFADTGNVQQALSYVEAMKEAGIPGNSVIFNSLIKLYTKVGYLDEAEAIYRELLQTCNKTQYPDVYTSNCMINLYSERSMVRKAEAIFESMKQRREANEFTFAMMLCMYKKNGRFEEASQIAKQMREMKILTDPLSYNSVLGLYALDGRFKEAVETFKEMVSSGTQPDDSTFKSLGTILIKLGMSKKAVRKIEETRK</sequence>
<keyword evidence="2" id="KW-0677">Repeat</keyword>
<dbReference type="Pfam" id="PF01535">
    <property type="entry name" value="PPR"/>
    <property type="match status" value="2"/>
</dbReference>
<dbReference type="SUPFAM" id="SSF81901">
    <property type="entry name" value="HCP-like"/>
    <property type="match status" value="1"/>
</dbReference>
<feature type="repeat" description="PPR" evidence="3">
    <location>
        <begin position="826"/>
        <end position="860"/>
    </location>
</feature>
<feature type="repeat" description="PPR" evidence="3">
    <location>
        <begin position="372"/>
        <end position="406"/>
    </location>
</feature>
<feature type="repeat" description="PPR" evidence="3">
    <location>
        <begin position="614"/>
        <end position="648"/>
    </location>
</feature>
<dbReference type="InterPro" id="IPR002885">
    <property type="entry name" value="PPR_rpt"/>
</dbReference>
<comment type="similarity">
    <text evidence="1">Belongs to the PPR family. P subfamily.</text>
</comment>
<feature type="repeat" description="PPR" evidence="3">
    <location>
        <begin position="719"/>
        <end position="749"/>
    </location>
</feature>
<keyword evidence="5" id="KW-1185">Reference proteome</keyword>
<organism evidence="5 6">
    <name type="scientific">Camelina sativa</name>
    <name type="common">False flax</name>
    <name type="synonym">Myagrum sativum</name>
    <dbReference type="NCBI Taxonomy" id="90675"/>
    <lineage>
        <taxon>Eukaryota</taxon>
        <taxon>Viridiplantae</taxon>
        <taxon>Streptophyta</taxon>
        <taxon>Embryophyta</taxon>
        <taxon>Tracheophyta</taxon>
        <taxon>Spermatophyta</taxon>
        <taxon>Magnoliopsida</taxon>
        <taxon>eudicotyledons</taxon>
        <taxon>Gunneridae</taxon>
        <taxon>Pentapetalae</taxon>
        <taxon>rosids</taxon>
        <taxon>malvids</taxon>
        <taxon>Brassicales</taxon>
        <taxon>Brassicaceae</taxon>
        <taxon>Camelineae</taxon>
        <taxon>Camelina</taxon>
    </lineage>
</organism>
<dbReference type="Pfam" id="PF13041">
    <property type="entry name" value="PPR_2"/>
    <property type="match status" value="5"/>
</dbReference>
<feature type="repeat" description="PPR" evidence="3">
    <location>
        <begin position="684"/>
        <end position="718"/>
    </location>
</feature>
<evidence type="ECO:0000313" key="5">
    <source>
        <dbReference type="Proteomes" id="UP000694864"/>
    </source>
</evidence>
<evidence type="ECO:0000256" key="4">
    <source>
        <dbReference type="SAM" id="MobiDB-lite"/>
    </source>
</evidence>
<dbReference type="InterPro" id="IPR011990">
    <property type="entry name" value="TPR-like_helical_dom_sf"/>
</dbReference>
<dbReference type="SUPFAM" id="SSF48452">
    <property type="entry name" value="TPR-like"/>
    <property type="match status" value="1"/>
</dbReference>
<gene>
    <name evidence="6" type="primary">LOC104706799</name>
</gene>
<evidence type="ECO:0000256" key="1">
    <source>
        <dbReference type="ARBA" id="ARBA00007626"/>
    </source>
</evidence>
<dbReference type="Proteomes" id="UP000694864">
    <property type="component" value="Chromosome 1"/>
</dbReference>
<dbReference type="PANTHER" id="PTHR47933">
    <property type="entry name" value="PENTATRICOPEPTIDE REPEAT-CONTAINING PROTEIN 1, MITOCHONDRIAL"/>
    <property type="match status" value="1"/>
</dbReference>
<reference evidence="6" key="2">
    <citation type="submission" date="2025-08" db="UniProtKB">
        <authorList>
            <consortium name="RefSeq"/>
        </authorList>
    </citation>
    <scope>IDENTIFICATION</scope>
    <source>
        <tissue evidence="6">Leaf</tissue>
    </source>
</reference>
<evidence type="ECO:0000313" key="6">
    <source>
        <dbReference type="RefSeq" id="XP_010421330.2"/>
    </source>
</evidence>
<evidence type="ECO:0000256" key="2">
    <source>
        <dbReference type="ARBA" id="ARBA00022737"/>
    </source>
</evidence>
<evidence type="ECO:0000256" key="3">
    <source>
        <dbReference type="PROSITE-ProRule" id="PRU00708"/>
    </source>
</evidence>
<dbReference type="GeneID" id="104706799"/>
<dbReference type="Pfam" id="PF13812">
    <property type="entry name" value="PPR_3"/>
    <property type="match status" value="1"/>
</dbReference>
<feature type="region of interest" description="Disordered" evidence="4">
    <location>
        <begin position="104"/>
        <end position="128"/>
    </location>
</feature>
<feature type="repeat" description="PPR" evidence="3">
    <location>
        <begin position="791"/>
        <end position="825"/>
    </location>
</feature>
<dbReference type="Gene3D" id="1.25.40.10">
    <property type="entry name" value="Tetratricopeptide repeat domain"/>
    <property type="match status" value="5"/>
</dbReference>
<dbReference type="RefSeq" id="XP_010421330.2">
    <property type="nucleotide sequence ID" value="XM_010423028.2"/>
</dbReference>